<gene>
    <name evidence="1" type="ORF">RDT67_24750</name>
</gene>
<evidence type="ECO:0000313" key="1">
    <source>
        <dbReference type="EMBL" id="MDQ9129637.1"/>
    </source>
</evidence>
<accession>A0AAJ2D9U6</accession>
<proteinExistence type="predicted"/>
<dbReference type="EMBL" id="JAVIGA010000039">
    <property type="protein sequence ID" value="MDQ9129637.1"/>
    <property type="molecule type" value="Genomic_DNA"/>
</dbReference>
<evidence type="ECO:0000313" key="2">
    <source>
        <dbReference type="Proteomes" id="UP001224622"/>
    </source>
</evidence>
<protein>
    <submittedName>
        <fullName evidence="1">Uncharacterized protein</fullName>
    </submittedName>
</protein>
<organism evidence="1 2">
    <name type="scientific">Serratia fonticola</name>
    <dbReference type="NCBI Taxonomy" id="47917"/>
    <lineage>
        <taxon>Bacteria</taxon>
        <taxon>Pseudomonadati</taxon>
        <taxon>Pseudomonadota</taxon>
        <taxon>Gammaproteobacteria</taxon>
        <taxon>Enterobacterales</taxon>
        <taxon>Yersiniaceae</taxon>
        <taxon>Serratia</taxon>
    </lineage>
</organism>
<reference evidence="1" key="1">
    <citation type="submission" date="2023-08" db="EMBL/GenBank/DDBJ databases">
        <title>The Comparative Genomic Analysis of Yersiniaceae from Polar Regions.</title>
        <authorList>
            <person name="Goncharov A."/>
            <person name="Aslanov B."/>
            <person name="Kolodzhieva V."/>
            <person name="Azarov D."/>
            <person name="Mochov A."/>
            <person name="Lebedeva E."/>
        </authorList>
    </citation>
    <scope>NUCLEOTIDE SEQUENCE</scope>
    <source>
        <strain evidence="1">Vf</strain>
    </source>
</reference>
<dbReference type="RefSeq" id="WP_309048432.1">
    <property type="nucleotide sequence ID" value="NZ_JAVIGA010000039.1"/>
</dbReference>
<dbReference type="Proteomes" id="UP001224622">
    <property type="component" value="Unassembled WGS sequence"/>
</dbReference>
<sequence>MFQISTAKFFDKDKITRHDGQFVFFSNVKCYLPIALKLPDMKINLIDYSGGISCYLVEYKLLTETPDKIEPGVVIRAGDQDYIQQFILLWEFYFKCVARKEKEDVKSICTQINYAKHYGMIALEVAPHIVALDRHIEHGDVEGFVVFINDVVEVDRKAFKSIIASLKIISDSKESLSTNFDLTYSMLVYALESLSQRNDGYISKWEDYDQEVRLKLENVFKSVGIENSVRIKDILIEGKQFKLLKRFKEFILSCVDDEFYHHSSMSAIRKSHMERTLDNLYKMRSSFVHELKPLDVMISESYSAESDCVMRLGEPYFTYSGLLRLLDAVIRGFSKKNYSNLAESINWVQETSSVRYMEMSAEYWVWNPNVFDIKKIYKWYSEYLCMLNVDKVIDMREVVSKICEKFDSSPLPYKSALLYFYCLYNSVHCHDDLSWASFAEKRKEHLKVDIYLMVNNVYLYHELFSKCSRDETIENLREFMLIFNDYDRNKFKKNSPSLPAITEAILLSAAANLFYKNGYFQDYKQLLNRALCEISSEKLVFDYIYDCLSGARLISIKSIFDIIRSKGS</sequence>
<comment type="caution">
    <text evidence="1">The sequence shown here is derived from an EMBL/GenBank/DDBJ whole genome shotgun (WGS) entry which is preliminary data.</text>
</comment>
<name>A0AAJ2D9U6_SERFO</name>
<dbReference type="AlphaFoldDB" id="A0AAJ2D9U6"/>